<reference evidence="5" key="2">
    <citation type="submission" date="2021-04" db="EMBL/GenBank/DDBJ databases">
        <authorList>
            <person name="Gilroy R."/>
        </authorList>
    </citation>
    <scope>NUCLEOTIDE SEQUENCE</scope>
    <source>
        <strain evidence="5">ChiHecec2B26-446</strain>
    </source>
</reference>
<proteinExistence type="predicted"/>
<dbReference type="InterPro" id="IPR009051">
    <property type="entry name" value="Helical_ferredxn"/>
</dbReference>
<dbReference type="GO" id="GO:0046872">
    <property type="term" value="F:metal ion binding"/>
    <property type="evidence" value="ECO:0007669"/>
    <property type="project" value="UniProtKB-KW"/>
</dbReference>
<evidence type="ECO:0000256" key="3">
    <source>
        <dbReference type="ARBA" id="ARBA00023014"/>
    </source>
</evidence>
<dbReference type="Proteomes" id="UP000886752">
    <property type="component" value="Unassembled WGS sequence"/>
</dbReference>
<evidence type="ECO:0000256" key="1">
    <source>
        <dbReference type="ARBA" id="ARBA00022723"/>
    </source>
</evidence>
<dbReference type="PROSITE" id="PS51379">
    <property type="entry name" value="4FE4S_FER_2"/>
    <property type="match status" value="2"/>
</dbReference>
<keyword evidence="1" id="KW-0479">Metal-binding</keyword>
<keyword evidence="3" id="KW-0411">Iron-sulfur</keyword>
<comment type="caution">
    <text evidence="5">The sequence shown here is derived from an EMBL/GenBank/DDBJ whole genome shotgun (WGS) entry which is preliminary data.</text>
</comment>
<dbReference type="PANTHER" id="PTHR40447:SF1">
    <property type="entry name" value="ANAEROBIC SULFITE REDUCTASE SUBUNIT A"/>
    <property type="match status" value="1"/>
</dbReference>
<accession>A0A9D1PXK0</accession>
<feature type="domain" description="4Fe-4S ferredoxin-type" evidence="4">
    <location>
        <begin position="314"/>
        <end position="345"/>
    </location>
</feature>
<evidence type="ECO:0000256" key="2">
    <source>
        <dbReference type="ARBA" id="ARBA00023004"/>
    </source>
</evidence>
<sequence length="353" mass="39084">MSTYRFAKSSDLPALLAFFAKENRVLVPVVKQAVKPSVVFAPWKEGMDFTLDKPTVPAKEAVLPPSETLVTYEKTRNPDEPDKFLLHLDDTPEATPTVVFGCRACDARGYATLDRPFLNGLYKDPYYAARRNSLTVVTLTCNSGCNTCFCHWVGGGPSSPEGSDILMTELGDGYVLQAVTEKGKAVLEASPLADGQDREKEVMETRKAAWATLSKKPDLSLAPDRVLARFTDTDFWKKETERCLSCGACTYFCPSCYCFNITDEGSGMGKPGRRIRSWDNCMSSLFTREASGHNPRAAKAERMRQRVTHKFATYPENWGAFSCMGCGRCISNCPARIDIRQIVLDAVALGEKE</sequence>
<dbReference type="Gene3D" id="1.10.1060.10">
    <property type="entry name" value="Alpha-helical ferredoxin"/>
    <property type="match status" value="1"/>
</dbReference>
<protein>
    <submittedName>
        <fullName evidence="5">4Fe-4S dicluster domain-containing protein</fullName>
    </submittedName>
</protein>
<gene>
    <name evidence="5" type="ORF">H9894_08060</name>
</gene>
<dbReference type="Pfam" id="PF17179">
    <property type="entry name" value="Fer4_22"/>
    <property type="match status" value="1"/>
</dbReference>
<name>A0A9D1PXK0_9BACT</name>
<dbReference type="InterPro" id="IPR017896">
    <property type="entry name" value="4Fe4S_Fe-S-bd"/>
</dbReference>
<dbReference type="SUPFAM" id="SSF46548">
    <property type="entry name" value="alpha-helical ferredoxin"/>
    <property type="match status" value="1"/>
</dbReference>
<dbReference type="PROSITE" id="PS00198">
    <property type="entry name" value="4FE4S_FER_1"/>
    <property type="match status" value="2"/>
</dbReference>
<dbReference type="PANTHER" id="PTHR40447">
    <property type="entry name" value="ANAEROBIC SULFITE REDUCTASE SUBUNIT A"/>
    <property type="match status" value="1"/>
</dbReference>
<evidence type="ECO:0000313" key="6">
    <source>
        <dbReference type="Proteomes" id="UP000886752"/>
    </source>
</evidence>
<evidence type="ECO:0000313" key="5">
    <source>
        <dbReference type="EMBL" id="HIW01126.1"/>
    </source>
</evidence>
<feature type="domain" description="4Fe-4S ferredoxin-type" evidence="4">
    <location>
        <begin position="234"/>
        <end position="264"/>
    </location>
</feature>
<evidence type="ECO:0000259" key="4">
    <source>
        <dbReference type="PROSITE" id="PS51379"/>
    </source>
</evidence>
<reference evidence="5" key="1">
    <citation type="journal article" date="2021" name="PeerJ">
        <title>Extensive microbial diversity within the chicken gut microbiome revealed by metagenomics and culture.</title>
        <authorList>
            <person name="Gilroy R."/>
            <person name="Ravi A."/>
            <person name="Getino M."/>
            <person name="Pursley I."/>
            <person name="Horton D.L."/>
            <person name="Alikhan N.F."/>
            <person name="Baker D."/>
            <person name="Gharbi K."/>
            <person name="Hall N."/>
            <person name="Watson M."/>
            <person name="Adriaenssens E.M."/>
            <person name="Foster-Nyarko E."/>
            <person name="Jarju S."/>
            <person name="Secka A."/>
            <person name="Antonio M."/>
            <person name="Oren A."/>
            <person name="Chaudhuri R.R."/>
            <person name="La Ragione R."/>
            <person name="Hildebrand F."/>
            <person name="Pallen M.J."/>
        </authorList>
    </citation>
    <scope>NUCLEOTIDE SEQUENCE</scope>
    <source>
        <strain evidence="5">ChiHecec2B26-446</strain>
    </source>
</reference>
<keyword evidence="2" id="KW-0408">Iron</keyword>
<dbReference type="AlphaFoldDB" id="A0A9D1PXK0"/>
<dbReference type="InterPro" id="IPR017900">
    <property type="entry name" value="4Fe4S_Fe_S_CS"/>
</dbReference>
<dbReference type="GO" id="GO:0051536">
    <property type="term" value="F:iron-sulfur cluster binding"/>
    <property type="evidence" value="ECO:0007669"/>
    <property type="project" value="UniProtKB-KW"/>
</dbReference>
<dbReference type="EMBL" id="DXHV01000073">
    <property type="protein sequence ID" value="HIW01126.1"/>
    <property type="molecule type" value="Genomic_DNA"/>
</dbReference>
<organism evidence="5 6">
    <name type="scientific">Candidatus Desulfovibrio intestinipullorum</name>
    <dbReference type="NCBI Taxonomy" id="2838536"/>
    <lineage>
        <taxon>Bacteria</taxon>
        <taxon>Pseudomonadati</taxon>
        <taxon>Thermodesulfobacteriota</taxon>
        <taxon>Desulfovibrionia</taxon>
        <taxon>Desulfovibrionales</taxon>
        <taxon>Desulfovibrionaceae</taxon>
        <taxon>Desulfovibrio</taxon>
    </lineage>
</organism>